<evidence type="ECO:0000256" key="1">
    <source>
        <dbReference type="SAM" id="MobiDB-lite"/>
    </source>
</evidence>
<sequence>METTTTITTTAADSSNNNCNFMSYALASTLTPPILKTMKKPKTVLSCSPILRPTITTSMPSPPSTAMPLSSPSDHHDDQDDNYPSFLGA</sequence>
<dbReference type="Proteomes" id="UP001162972">
    <property type="component" value="Chromosome 2"/>
</dbReference>
<feature type="region of interest" description="Disordered" evidence="1">
    <location>
        <begin position="52"/>
        <end position="89"/>
    </location>
</feature>
<dbReference type="EMBL" id="JAPFFJ010000017">
    <property type="protein sequence ID" value="KAJ6404371.1"/>
    <property type="molecule type" value="Genomic_DNA"/>
</dbReference>
<reference evidence="2 3" key="1">
    <citation type="journal article" date="2023" name="Int. J. Mol. Sci.">
        <title>De Novo Assembly and Annotation of 11 Diverse Shrub Willow (Salix) Genomes Reveals Novel Gene Organization in Sex-Linked Regions.</title>
        <authorList>
            <person name="Hyden B."/>
            <person name="Feng K."/>
            <person name="Yates T.B."/>
            <person name="Jawdy S."/>
            <person name="Cereghino C."/>
            <person name="Smart L.B."/>
            <person name="Muchero W."/>
        </authorList>
    </citation>
    <scope>NUCLEOTIDE SEQUENCE [LARGE SCALE GENOMIC DNA]</scope>
    <source>
        <tissue evidence="2">Shoot tip</tissue>
    </source>
</reference>
<keyword evidence="3" id="KW-1185">Reference proteome</keyword>
<evidence type="ECO:0000313" key="2">
    <source>
        <dbReference type="EMBL" id="KAJ6404371.1"/>
    </source>
</evidence>
<gene>
    <name evidence="2" type="ORF">OIU84_012535</name>
</gene>
<organism evidence="2 3">
    <name type="scientific">Salix udensis</name>
    <dbReference type="NCBI Taxonomy" id="889485"/>
    <lineage>
        <taxon>Eukaryota</taxon>
        <taxon>Viridiplantae</taxon>
        <taxon>Streptophyta</taxon>
        <taxon>Embryophyta</taxon>
        <taxon>Tracheophyta</taxon>
        <taxon>Spermatophyta</taxon>
        <taxon>Magnoliopsida</taxon>
        <taxon>eudicotyledons</taxon>
        <taxon>Gunneridae</taxon>
        <taxon>Pentapetalae</taxon>
        <taxon>rosids</taxon>
        <taxon>fabids</taxon>
        <taxon>Malpighiales</taxon>
        <taxon>Salicaceae</taxon>
        <taxon>Saliceae</taxon>
        <taxon>Salix</taxon>
    </lineage>
</organism>
<proteinExistence type="predicted"/>
<accession>A0AAD6JFU6</accession>
<evidence type="ECO:0000313" key="3">
    <source>
        <dbReference type="Proteomes" id="UP001162972"/>
    </source>
</evidence>
<protein>
    <submittedName>
        <fullName evidence="2">Uncharacterized protein</fullName>
    </submittedName>
</protein>
<comment type="caution">
    <text evidence="2">The sequence shown here is derived from an EMBL/GenBank/DDBJ whole genome shotgun (WGS) entry which is preliminary data.</text>
</comment>
<dbReference type="AlphaFoldDB" id="A0AAD6JFU6"/>
<name>A0AAD6JFU6_9ROSI</name>